<reference evidence="2" key="1">
    <citation type="submission" date="2016-10" db="EMBL/GenBank/DDBJ databases">
        <authorList>
            <person name="Varghese N."/>
            <person name="Submissions S."/>
        </authorList>
    </citation>
    <scope>NUCLEOTIDE SEQUENCE [LARGE SCALE GENOMIC DNA]</scope>
    <source>
        <strain evidence="2">DSM 24740</strain>
    </source>
</reference>
<dbReference type="InParanoid" id="A0A1H9NAK0"/>
<dbReference type="EMBL" id="FOFB01000035">
    <property type="protein sequence ID" value="SER33080.1"/>
    <property type="molecule type" value="Genomic_DNA"/>
</dbReference>
<evidence type="ECO:0000313" key="2">
    <source>
        <dbReference type="Proteomes" id="UP000199021"/>
    </source>
</evidence>
<dbReference type="AlphaFoldDB" id="A0A1H9NAK0"/>
<accession>A0A1H9NAK0</accession>
<dbReference type="STRING" id="478744.SAMN05444359_13535"/>
<keyword evidence="2" id="KW-1185">Reference proteome</keyword>
<proteinExistence type="predicted"/>
<name>A0A1H9NAK0_9BACT</name>
<sequence>MVLGRERGCRGELMSKEDLPGFHALQRVYGLISLRRDEANRTISTHGGSMLSPFTRRSA</sequence>
<protein>
    <submittedName>
        <fullName evidence="1">Uncharacterized protein</fullName>
    </submittedName>
</protein>
<organism evidence="1 2">
    <name type="scientific">Neolewinella agarilytica</name>
    <dbReference type="NCBI Taxonomy" id="478744"/>
    <lineage>
        <taxon>Bacteria</taxon>
        <taxon>Pseudomonadati</taxon>
        <taxon>Bacteroidota</taxon>
        <taxon>Saprospiria</taxon>
        <taxon>Saprospirales</taxon>
        <taxon>Lewinellaceae</taxon>
        <taxon>Neolewinella</taxon>
    </lineage>
</organism>
<dbReference type="Proteomes" id="UP000199021">
    <property type="component" value="Unassembled WGS sequence"/>
</dbReference>
<evidence type="ECO:0000313" key="1">
    <source>
        <dbReference type="EMBL" id="SER33080.1"/>
    </source>
</evidence>
<gene>
    <name evidence="1" type="ORF">SAMN05444359_13535</name>
</gene>